<evidence type="ECO:0000259" key="3">
    <source>
        <dbReference type="Pfam" id="PF00501"/>
    </source>
</evidence>
<evidence type="ECO:0000313" key="6">
    <source>
        <dbReference type="Proteomes" id="UP000584374"/>
    </source>
</evidence>
<dbReference type="InterPro" id="IPR025110">
    <property type="entry name" value="AMP-bd_C"/>
</dbReference>
<dbReference type="InterPro" id="IPR020845">
    <property type="entry name" value="AMP-binding_CS"/>
</dbReference>
<dbReference type="InterPro" id="IPR045851">
    <property type="entry name" value="AMP-bd_C_sf"/>
</dbReference>
<sequence length="549" mass="60065">MSPRPSATTCSELIRAWARYAPEDVALTFEGVHTTVAEFDGEVDRWARALLAAGVQRGDAVSILCGNHPDFLRLSFAAARVGAHLAPLNTWHKPEELRYTLDHSDAVVLLAVDRLRNQDFNAALATIIPELTSAPAPDRFGRFPSLRQVVALGSALPRATPLGEFLRRADEVGDAELHAREKQNAPDDLMFLLYTSGSTSKPKAVQIHQGPLIENGYQIGERQGIEPADRSWLATPLFYGLAAEQALMAAWTHRARVVLQEVFDAPEALEILARERCTVYYGFGNLTRKLLATPGFDRSRIHLRKGMIGFSVEDRQLAIDRLGVTHGVSVYGMTEMYGLVALTQHTDTRETVLSTQGFPLPGNEIRIVDPDSETPLPQGEIGAIQVRGRVTTGYFKDSDRTKASFTGDGFFRTGDLGSLDAEGRLVYHARATEMLKPGGVNVAPQEIEALLDEIPGIQQAHVCSVPDTRDGEVVVAFIEADPEATPPELIRERMRARAASYKVPRHFIYRSDAEMPRVASGKIPRPLLREEAARVLAAIPAGPASGVSS</sequence>
<reference evidence="5 6" key="1">
    <citation type="submission" date="2020-08" db="EMBL/GenBank/DDBJ databases">
        <title>Sequencing the genomes of 1000 actinobacteria strains.</title>
        <authorList>
            <person name="Klenk H.-P."/>
        </authorList>
    </citation>
    <scope>NUCLEOTIDE SEQUENCE [LARGE SCALE GENOMIC DNA]</scope>
    <source>
        <strain evidence="5 6">DSM 45584</strain>
    </source>
</reference>
<evidence type="ECO:0000256" key="1">
    <source>
        <dbReference type="ARBA" id="ARBA00006432"/>
    </source>
</evidence>
<comment type="similarity">
    <text evidence="1">Belongs to the ATP-dependent AMP-binding enzyme family.</text>
</comment>
<dbReference type="GO" id="GO:0031956">
    <property type="term" value="F:medium-chain fatty acid-CoA ligase activity"/>
    <property type="evidence" value="ECO:0007669"/>
    <property type="project" value="TreeGrafter"/>
</dbReference>
<dbReference type="PANTHER" id="PTHR43201:SF5">
    <property type="entry name" value="MEDIUM-CHAIN ACYL-COA LIGASE ACSF2, MITOCHONDRIAL"/>
    <property type="match status" value="1"/>
</dbReference>
<dbReference type="Pfam" id="PF00501">
    <property type="entry name" value="AMP-binding"/>
    <property type="match status" value="1"/>
</dbReference>
<comment type="caution">
    <text evidence="5">The sequence shown here is derived from an EMBL/GenBank/DDBJ whole genome shotgun (WGS) entry which is preliminary data.</text>
</comment>
<proteinExistence type="inferred from homology"/>
<dbReference type="Gene3D" id="3.40.50.12780">
    <property type="entry name" value="N-terminal domain of ligase-like"/>
    <property type="match status" value="1"/>
</dbReference>
<dbReference type="GO" id="GO:0006631">
    <property type="term" value="P:fatty acid metabolic process"/>
    <property type="evidence" value="ECO:0007669"/>
    <property type="project" value="TreeGrafter"/>
</dbReference>
<evidence type="ECO:0000256" key="2">
    <source>
        <dbReference type="ARBA" id="ARBA00022598"/>
    </source>
</evidence>
<dbReference type="EC" id="6.2.1.-" evidence="5"/>
<dbReference type="Pfam" id="PF13193">
    <property type="entry name" value="AMP-binding_C"/>
    <property type="match status" value="1"/>
</dbReference>
<dbReference type="PANTHER" id="PTHR43201">
    <property type="entry name" value="ACYL-COA SYNTHETASE"/>
    <property type="match status" value="1"/>
</dbReference>
<name>A0A840QJ81_9PSEU</name>
<keyword evidence="2 5" id="KW-0436">Ligase</keyword>
<organism evidence="5 6">
    <name type="scientific">Saccharopolyspora phatthalungensis</name>
    <dbReference type="NCBI Taxonomy" id="664693"/>
    <lineage>
        <taxon>Bacteria</taxon>
        <taxon>Bacillati</taxon>
        <taxon>Actinomycetota</taxon>
        <taxon>Actinomycetes</taxon>
        <taxon>Pseudonocardiales</taxon>
        <taxon>Pseudonocardiaceae</taxon>
        <taxon>Saccharopolyspora</taxon>
    </lineage>
</organism>
<gene>
    <name evidence="5" type="ORF">BJ970_006568</name>
</gene>
<dbReference type="RefSeq" id="WP_184731087.1">
    <property type="nucleotide sequence ID" value="NZ_JACHIW010000002.1"/>
</dbReference>
<evidence type="ECO:0000259" key="4">
    <source>
        <dbReference type="Pfam" id="PF13193"/>
    </source>
</evidence>
<accession>A0A840QJ81</accession>
<feature type="domain" description="AMP-binding enzyme C-terminal" evidence="4">
    <location>
        <begin position="446"/>
        <end position="522"/>
    </location>
</feature>
<evidence type="ECO:0000313" key="5">
    <source>
        <dbReference type="EMBL" id="MBB5158969.1"/>
    </source>
</evidence>
<dbReference type="InterPro" id="IPR000873">
    <property type="entry name" value="AMP-dep_synth/lig_dom"/>
</dbReference>
<dbReference type="AlphaFoldDB" id="A0A840QJ81"/>
<dbReference type="InterPro" id="IPR042099">
    <property type="entry name" value="ANL_N_sf"/>
</dbReference>
<dbReference type="EMBL" id="JACHIW010000002">
    <property type="protein sequence ID" value="MBB5158969.1"/>
    <property type="molecule type" value="Genomic_DNA"/>
</dbReference>
<protein>
    <submittedName>
        <fullName evidence="5">Fatty-acyl-CoA synthase</fullName>
        <ecNumber evidence="5">6.2.1.-</ecNumber>
    </submittedName>
</protein>
<dbReference type="PROSITE" id="PS00455">
    <property type="entry name" value="AMP_BINDING"/>
    <property type="match status" value="1"/>
</dbReference>
<feature type="domain" description="AMP-dependent synthetase/ligase" evidence="3">
    <location>
        <begin position="15"/>
        <end position="395"/>
    </location>
</feature>
<dbReference type="Gene3D" id="3.30.300.30">
    <property type="match status" value="1"/>
</dbReference>
<dbReference type="SUPFAM" id="SSF56801">
    <property type="entry name" value="Acetyl-CoA synthetase-like"/>
    <property type="match status" value="1"/>
</dbReference>
<dbReference type="Proteomes" id="UP000584374">
    <property type="component" value="Unassembled WGS sequence"/>
</dbReference>
<keyword evidence="6" id="KW-1185">Reference proteome</keyword>